<reference evidence="1 2" key="1">
    <citation type="submission" date="2016-10" db="EMBL/GenBank/DDBJ databases">
        <authorList>
            <person name="Varghese N."/>
            <person name="Submissions S."/>
        </authorList>
    </citation>
    <scope>NUCLEOTIDE SEQUENCE [LARGE SCALE GENOMIC DNA]</scope>
    <source>
        <strain evidence="1 2">DSM 16392</strain>
    </source>
</reference>
<sequence>MRFAKASDAGQFSPLSSKGASLGVLIASAMLLAACQSNVFGPDPSNPPSDAYVVSIETKPSGAQCILDGYAENLHVKSPGQLVIPEEYKDAQLVCTKEGHEEVRDDWYPGAGVEMPTVSWVRTLPKKQ</sequence>
<protein>
    <recommendedName>
        <fullName evidence="3">PEGA domain-containing protein</fullName>
    </recommendedName>
</protein>
<dbReference type="EMBL" id="FOSK01000012">
    <property type="protein sequence ID" value="SFK94317.1"/>
    <property type="molecule type" value="Genomic_DNA"/>
</dbReference>
<accession>A0A1I4DPU6</accession>
<comment type="caution">
    <text evidence="1">The sequence shown here is derived from an EMBL/GenBank/DDBJ whole genome shotgun (WGS) entry which is preliminary data.</text>
</comment>
<proteinExistence type="predicted"/>
<organism evidence="1 2">
    <name type="scientific">Pseudovibrio ascidiaceicola</name>
    <dbReference type="NCBI Taxonomy" id="285279"/>
    <lineage>
        <taxon>Bacteria</taxon>
        <taxon>Pseudomonadati</taxon>
        <taxon>Pseudomonadota</taxon>
        <taxon>Alphaproteobacteria</taxon>
        <taxon>Hyphomicrobiales</taxon>
        <taxon>Stappiaceae</taxon>
        <taxon>Pseudovibrio</taxon>
    </lineage>
</organism>
<dbReference type="Proteomes" id="UP000199598">
    <property type="component" value="Unassembled WGS sequence"/>
</dbReference>
<dbReference type="PROSITE" id="PS51257">
    <property type="entry name" value="PROKAR_LIPOPROTEIN"/>
    <property type="match status" value="1"/>
</dbReference>
<evidence type="ECO:0008006" key="3">
    <source>
        <dbReference type="Google" id="ProtNLM"/>
    </source>
</evidence>
<dbReference type="RefSeq" id="WP_093522285.1">
    <property type="nucleotide sequence ID" value="NZ_FOSK01000012.1"/>
</dbReference>
<keyword evidence="2" id="KW-1185">Reference proteome</keyword>
<evidence type="ECO:0000313" key="2">
    <source>
        <dbReference type="Proteomes" id="UP000199598"/>
    </source>
</evidence>
<name>A0A1I4DPU6_9HYPH</name>
<evidence type="ECO:0000313" key="1">
    <source>
        <dbReference type="EMBL" id="SFK94317.1"/>
    </source>
</evidence>
<gene>
    <name evidence="1" type="ORF">SAMN04488518_11246</name>
</gene>